<reference evidence="3 4" key="1">
    <citation type="journal article" date="2010" name="Plant Cell">
        <title>The Chlorella variabilis NC64A genome reveals adaptation to photosymbiosis, coevolution with viruses, and cryptic sex.</title>
        <authorList>
            <person name="Blanc G."/>
            <person name="Duncan G."/>
            <person name="Agarkova I."/>
            <person name="Borodovsky M."/>
            <person name="Gurnon J."/>
            <person name="Kuo A."/>
            <person name="Lindquist E."/>
            <person name="Lucas S."/>
            <person name="Pangilinan J."/>
            <person name="Polle J."/>
            <person name="Salamov A."/>
            <person name="Terry A."/>
            <person name="Yamada T."/>
            <person name="Dunigan D.D."/>
            <person name="Grigoriev I.V."/>
            <person name="Claverie J.M."/>
            <person name="Van Etten J.L."/>
        </authorList>
    </citation>
    <scope>NUCLEOTIDE SEQUENCE [LARGE SCALE GENOMIC DNA]</scope>
    <source>
        <strain evidence="3 4">NC64A</strain>
    </source>
</reference>
<dbReference type="Pfam" id="PF00226">
    <property type="entry name" value="DnaJ"/>
    <property type="match status" value="1"/>
</dbReference>
<feature type="transmembrane region" description="Helical" evidence="1">
    <location>
        <begin position="438"/>
        <end position="457"/>
    </location>
</feature>
<dbReference type="InterPro" id="IPR046674">
    <property type="entry name" value="DUF6544"/>
</dbReference>
<keyword evidence="4" id="KW-1185">Reference proteome</keyword>
<dbReference type="Pfam" id="PF20181">
    <property type="entry name" value="DUF6544"/>
    <property type="match status" value="1"/>
</dbReference>
<feature type="domain" description="J" evidence="2">
    <location>
        <begin position="331"/>
        <end position="406"/>
    </location>
</feature>
<dbReference type="GeneID" id="17350101"/>
<dbReference type="SUPFAM" id="SSF46565">
    <property type="entry name" value="Chaperone J-domain"/>
    <property type="match status" value="1"/>
</dbReference>
<dbReference type="RefSeq" id="XP_005842783.1">
    <property type="nucleotide sequence ID" value="XM_005842723.1"/>
</dbReference>
<dbReference type="AlphaFoldDB" id="E1ZU26"/>
<proteinExistence type="predicted"/>
<dbReference type="EMBL" id="GL433886">
    <property type="protein sequence ID" value="EFN50668.1"/>
    <property type="molecule type" value="Genomic_DNA"/>
</dbReference>
<dbReference type="Proteomes" id="UP000008141">
    <property type="component" value="Unassembled WGS sequence"/>
</dbReference>
<keyword evidence="1" id="KW-1133">Transmembrane helix</keyword>
<dbReference type="InParanoid" id="E1ZU26"/>
<accession>E1ZU26</accession>
<evidence type="ECO:0000256" key="1">
    <source>
        <dbReference type="SAM" id="Phobius"/>
    </source>
</evidence>
<keyword evidence="1" id="KW-0472">Membrane</keyword>
<dbReference type="InterPro" id="IPR036869">
    <property type="entry name" value="J_dom_sf"/>
</dbReference>
<dbReference type="OrthoDB" id="10250354at2759"/>
<evidence type="ECO:0000313" key="3">
    <source>
        <dbReference type="EMBL" id="EFN50668.1"/>
    </source>
</evidence>
<evidence type="ECO:0000259" key="2">
    <source>
        <dbReference type="PROSITE" id="PS50076"/>
    </source>
</evidence>
<keyword evidence="1" id="KW-0812">Transmembrane</keyword>
<protein>
    <recommendedName>
        <fullName evidence="2">J domain-containing protein</fullName>
    </recommendedName>
</protein>
<dbReference type="KEGG" id="cvr:CHLNCDRAFT_59466"/>
<dbReference type="CDD" id="cd06257">
    <property type="entry name" value="DnaJ"/>
    <property type="match status" value="1"/>
</dbReference>
<dbReference type="InterPro" id="IPR001623">
    <property type="entry name" value="DnaJ_domain"/>
</dbReference>
<dbReference type="SMART" id="SM00271">
    <property type="entry name" value="DnaJ"/>
    <property type="match status" value="1"/>
</dbReference>
<evidence type="ECO:0000313" key="4">
    <source>
        <dbReference type="Proteomes" id="UP000008141"/>
    </source>
</evidence>
<gene>
    <name evidence="3" type="ORF">CHLNCDRAFT_59466</name>
</gene>
<sequence>MLLVAFSVGSLLASLLTTCMCFFSSRKSAAHKAEREAALHVQAERAAAAAARGEAPTLLQRLSGNSTASSAPGLHRDSLREPLLTSIPEHDSDAALPVAALPPQQLEEVPRCVQTFLERAVRDDRPWKLFTLTQLGQMKMDPKGGVMFLGQPDPPLGPHLQLACPLEPAFVWSATASLAPFVTLRGCDSFVDNSGECAWHLWGSVPAASAAGREVDRTLHLRWLADAACFPQALVPSRFLRWEQVPGESNEAEAVLTYGGLTVRAVFTFDRFGRVVRLRTRDALRRLSNGGYELGEWRVAYSGHMLFGLTPQGPVIHEEMATMAGIHIPTNMEQSWVLPDGSRWVYARLTVAKIKEQWRRLCKQHHPDLQPEHLRGQAEHYFKEISSAYRTLASRGSNLAAYADFTAASAAAARGSPYGAGFRSAWAPGGSQAKWSNGVVAAVLFVPLVITGMWMAFKLDEGASHFRPNGLLEPPVNPFLREDLRPKVFSHLARRRQQQEEQAAAAAAARAAAVEGPAGAAAAAAAAGAAASRRWWP</sequence>
<dbReference type="Gene3D" id="1.10.287.110">
    <property type="entry name" value="DnaJ domain"/>
    <property type="match status" value="1"/>
</dbReference>
<organism evidence="4">
    <name type="scientific">Chlorella variabilis</name>
    <name type="common">Green alga</name>
    <dbReference type="NCBI Taxonomy" id="554065"/>
    <lineage>
        <taxon>Eukaryota</taxon>
        <taxon>Viridiplantae</taxon>
        <taxon>Chlorophyta</taxon>
        <taxon>core chlorophytes</taxon>
        <taxon>Trebouxiophyceae</taxon>
        <taxon>Chlorellales</taxon>
        <taxon>Chlorellaceae</taxon>
        <taxon>Chlorella clade</taxon>
        <taxon>Chlorella</taxon>
    </lineage>
</organism>
<dbReference type="PROSITE" id="PS50076">
    <property type="entry name" value="DNAJ_2"/>
    <property type="match status" value="1"/>
</dbReference>
<name>E1ZU26_CHLVA</name>